<dbReference type="AlphaFoldDB" id="A0A6S7JJR8"/>
<sequence length="56" mass="6556">MSRRTKTILPVTEELLVPRVVSPEKVQDRLQHYKHLQKKAYDKKSQNLLALKKGDV</sequence>
<reference evidence="1" key="1">
    <citation type="submission" date="2020-04" db="EMBL/GenBank/DDBJ databases">
        <authorList>
            <person name="Alioto T."/>
            <person name="Alioto T."/>
            <person name="Gomez Garrido J."/>
        </authorList>
    </citation>
    <scope>NUCLEOTIDE SEQUENCE</scope>
    <source>
        <strain evidence="1">A484AB</strain>
    </source>
</reference>
<dbReference type="Proteomes" id="UP001152795">
    <property type="component" value="Unassembled WGS sequence"/>
</dbReference>
<feature type="non-terminal residue" evidence="1">
    <location>
        <position position="56"/>
    </location>
</feature>
<dbReference type="EMBL" id="CACRXK020018606">
    <property type="protein sequence ID" value="CAB4032686.1"/>
    <property type="molecule type" value="Genomic_DNA"/>
</dbReference>
<name>A0A6S7JJR8_PARCT</name>
<evidence type="ECO:0000313" key="2">
    <source>
        <dbReference type="Proteomes" id="UP001152795"/>
    </source>
</evidence>
<proteinExistence type="predicted"/>
<protein>
    <submittedName>
        <fullName evidence="1">Uncharacterized protein</fullName>
    </submittedName>
</protein>
<accession>A0A6S7JJR8</accession>
<evidence type="ECO:0000313" key="1">
    <source>
        <dbReference type="EMBL" id="CAB4032686.1"/>
    </source>
</evidence>
<comment type="caution">
    <text evidence="1">The sequence shown here is derived from an EMBL/GenBank/DDBJ whole genome shotgun (WGS) entry which is preliminary data.</text>
</comment>
<gene>
    <name evidence="1" type="ORF">PACLA_8A054086</name>
</gene>
<keyword evidence="2" id="KW-1185">Reference proteome</keyword>
<organism evidence="1 2">
    <name type="scientific">Paramuricea clavata</name>
    <name type="common">Red gorgonian</name>
    <name type="synonym">Violescent sea-whip</name>
    <dbReference type="NCBI Taxonomy" id="317549"/>
    <lineage>
        <taxon>Eukaryota</taxon>
        <taxon>Metazoa</taxon>
        <taxon>Cnidaria</taxon>
        <taxon>Anthozoa</taxon>
        <taxon>Octocorallia</taxon>
        <taxon>Malacalcyonacea</taxon>
        <taxon>Plexauridae</taxon>
        <taxon>Paramuricea</taxon>
    </lineage>
</organism>